<dbReference type="SUPFAM" id="SSF53067">
    <property type="entry name" value="Actin-like ATPase domain"/>
    <property type="match status" value="2"/>
</dbReference>
<dbReference type="Gene3D" id="3.90.640.10">
    <property type="entry name" value="Actin, Chain A, domain 4"/>
    <property type="match status" value="1"/>
</dbReference>
<dbReference type="Gene3D" id="1.20.1270.10">
    <property type="match status" value="1"/>
</dbReference>
<protein>
    <submittedName>
        <fullName evidence="10">Uncharacterized protein</fullName>
    </submittedName>
</protein>
<comment type="caution">
    <text evidence="10">The sequence shown here is derived from an EMBL/GenBank/DDBJ whole genome shotgun (WGS) entry which is preliminary data.</text>
</comment>
<keyword evidence="11" id="KW-1185">Reference proteome</keyword>
<keyword evidence="4" id="KW-0256">Endoplasmic reticulum</keyword>
<dbReference type="InterPro" id="IPR013126">
    <property type="entry name" value="Hsp_70_fam"/>
</dbReference>
<evidence type="ECO:0000313" key="11">
    <source>
        <dbReference type="Proteomes" id="UP000822688"/>
    </source>
</evidence>
<dbReference type="PROSITE" id="PS01036">
    <property type="entry name" value="HSP70_3"/>
    <property type="match status" value="1"/>
</dbReference>
<comment type="similarity">
    <text evidence="7">Belongs to the heat shock protein 70 (TC 1.A.33) family. HSP110/SSE subfamily.</text>
</comment>
<dbReference type="FunFam" id="1.20.1270.10:FF:000002">
    <property type="entry name" value="Heat shock 70 kDa protein 4"/>
    <property type="match status" value="1"/>
</dbReference>
<dbReference type="Gene3D" id="2.60.34.10">
    <property type="entry name" value="Substrate Binding Domain Of DNAk, Chain A, domain 1"/>
    <property type="match status" value="1"/>
</dbReference>
<dbReference type="PANTHER" id="PTHR45639:SF3">
    <property type="entry name" value="HYPOXIA UP-REGULATED PROTEIN 1"/>
    <property type="match status" value="1"/>
</dbReference>
<name>A0A8T0HFX6_CERPU</name>
<dbReference type="GO" id="GO:0005788">
    <property type="term" value="C:endoplasmic reticulum lumen"/>
    <property type="evidence" value="ECO:0007669"/>
    <property type="project" value="UniProtKB-SubCell"/>
</dbReference>
<dbReference type="SUPFAM" id="SSF100934">
    <property type="entry name" value="Heat shock protein 70kD (HSP70), C-terminal subdomain"/>
    <property type="match status" value="1"/>
</dbReference>
<keyword evidence="6" id="KW-0143">Chaperone</keyword>
<keyword evidence="3" id="KW-0547">Nucleotide-binding</keyword>
<dbReference type="GO" id="GO:0034663">
    <property type="term" value="C:endoplasmic reticulum chaperone complex"/>
    <property type="evidence" value="ECO:0007669"/>
    <property type="project" value="TreeGrafter"/>
</dbReference>
<keyword evidence="2 9" id="KW-0732">Signal</keyword>
<keyword evidence="5" id="KW-0067">ATP-binding</keyword>
<feature type="signal peptide" evidence="9">
    <location>
        <begin position="1"/>
        <end position="22"/>
    </location>
</feature>
<dbReference type="CDD" id="cd10230">
    <property type="entry name" value="ASKHA_NBD_HSP70_HYOU1"/>
    <property type="match status" value="1"/>
</dbReference>
<evidence type="ECO:0000256" key="3">
    <source>
        <dbReference type="ARBA" id="ARBA00022741"/>
    </source>
</evidence>
<feature type="compositionally biased region" description="Basic and acidic residues" evidence="8">
    <location>
        <begin position="747"/>
        <end position="760"/>
    </location>
</feature>
<comment type="subcellular location">
    <subcellularLocation>
        <location evidence="1">Endoplasmic reticulum lumen</location>
    </subcellularLocation>
</comment>
<evidence type="ECO:0000256" key="6">
    <source>
        <dbReference type="ARBA" id="ARBA00023186"/>
    </source>
</evidence>
<dbReference type="Gene3D" id="3.30.30.30">
    <property type="match status" value="1"/>
</dbReference>
<evidence type="ECO:0000256" key="5">
    <source>
        <dbReference type="ARBA" id="ARBA00022840"/>
    </source>
</evidence>
<evidence type="ECO:0000256" key="9">
    <source>
        <dbReference type="SAM" id="SignalP"/>
    </source>
</evidence>
<feature type="region of interest" description="Disordered" evidence="8">
    <location>
        <begin position="743"/>
        <end position="793"/>
    </location>
</feature>
<gene>
    <name evidence="10" type="ORF">KC19_6G073000</name>
</gene>
<evidence type="ECO:0000256" key="2">
    <source>
        <dbReference type="ARBA" id="ARBA00022729"/>
    </source>
</evidence>
<evidence type="ECO:0000256" key="8">
    <source>
        <dbReference type="SAM" id="MobiDB-lite"/>
    </source>
</evidence>
<feature type="compositionally biased region" description="Basic and acidic residues" evidence="8">
    <location>
        <begin position="779"/>
        <end position="793"/>
    </location>
</feature>
<evidence type="ECO:0000256" key="1">
    <source>
        <dbReference type="ARBA" id="ARBA00004319"/>
    </source>
</evidence>
<dbReference type="GO" id="GO:0030968">
    <property type="term" value="P:endoplasmic reticulum unfolded protein response"/>
    <property type="evidence" value="ECO:0007669"/>
    <property type="project" value="TreeGrafter"/>
</dbReference>
<dbReference type="PRINTS" id="PR00301">
    <property type="entry name" value="HEATSHOCK70"/>
</dbReference>
<dbReference type="InterPro" id="IPR029047">
    <property type="entry name" value="HSP70_peptide-bd_sf"/>
</dbReference>
<feature type="chain" id="PRO_5035849312" evidence="9">
    <location>
        <begin position="23"/>
        <end position="793"/>
    </location>
</feature>
<dbReference type="GO" id="GO:0140662">
    <property type="term" value="F:ATP-dependent protein folding chaperone"/>
    <property type="evidence" value="ECO:0007669"/>
    <property type="project" value="InterPro"/>
</dbReference>
<dbReference type="GO" id="GO:0005524">
    <property type="term" value="F:ATP binding"/>
    <property type="evidence" value="ECO:0007669"/>
    <property type="project" value="UniProtKB-KW"/>
</dbReference>
<evidence type="ECO:0000256" key="7">
    <source>
        <dbReference type="ARBA" id="ARBA00061090"/>
    </source>
</evidence>
<dbReference type="Pfam" id="PF00012">
    <property type="entry name" value="HSP70"/>
    <property type="match status" value="2"/>
</dbReference>
<dbReference type="AlphaFoldDB" id="A0A8T0HFX6"/>
<evidence type="ECO:0000256" key="4">
    <source>
        <dbReference type="ARBA" id="ARBA00022824"/>
    </source>
</evidence>
<accession>A0A8T0HFX6</accession>
<evidence type="ECO:0000313" key="10">
    <source>
        <dbReference type="EMBL" id="KAG0569204.1"/>
    </source>
</evidence>
<proteinExistence type="inferred from homology"/>
<dbReference type="InterPro" id="IPR043129">
    <property type="entry name" value="ATPase_NBD"/>
</dbReference>
<dbReference type="FunFam" id="3.90.640.10:FF:000004">
    <property type="entry name" value="Heat shock 70 kDa protein 4"/>
    <property type="match status" value="1"/>
</dbReference>
<dbReference type="EMBL" id="CM026427">
    <property type="protein sequence ID" value="KAG0569204.1"/>
    <property type="molecule type" value="Genomic_DNA"/>
</dbReference>
<organism evidence="10 11">
    <name type="scientific">Ceratodon purpureus</name>
    <name type="common">Fire moss</name>
    <name type="synonym">Dicranum purpureum</name>
    <dbReference type="NCBI Taxonomy" id="3225"/>
    <lineage>
        <taxon>Eukaryota</taxon>
        <taxon>Viridiplantae</taxon>
        <taxon>Streptophyta</taxon>
        <taxon>Embryophyta</taxon>
        <taxon>Bryophyta</taxon>
        <taxon>Bryophytina</taxon>
        <taxon>Bryopsida</taxon>
        <taxon>Dicranidae</taxon>
        <taxon>Pseudoditrichales</taxon>
        <taxon>Ditrichaceae</taxon>
        <taxon>Ceratodon</taxon>
    </lineage>
</organism>
<dbReference type="PANTHER" id="PTHR45639">
    <property type="entry name" value="HSC70CB, ISOFORM G-RELATED"/>
    <property type="match status" value="1"/>
</dbReference>
<dbReference type="Proteomes" id="UP000822688">
    <property type="component" value="Chromosome 6"/>
</dbReference>
<dbReference type="Gene3D" id="3.30.420.40">
    <property type="match status" value="2"/>
</dbReference>
<dbReference type="InterPro" id="IPR018181">
    <property type="entry name" value="Heat_shock_70_CS"/>
</dbReference>
<dbReference type="InterPro" id="IPR029048">
    <property type="entry name" value="HSP70_C_sf"/>
</dbReference>
<reference evidence="10 11" key="1">
    <citation type="submission" date="2020-06" db="EMBL/GenBank/DDBJ databases">
        <title>WGS assembly of Ceratodon purpureus strain R40.</title>
        <authorList>
            <person name="Carey S.B."/>
            <person name="Jenkins J."/>
            <person name="Shu S."/>
            <person name="Lovell J.T."/>
            <person name="Sreedasyam A."/>
            <person name="Maumus F."/>
            <person name="Tiley G.P."/>
            <person name="Fernandez-Pozo N."/>
            <person name="Barry K."/>
            <person name="Chen C."/>
            <person name="Wang M."/>
            <person name="Lipzen A."/>
            <person name="Daum C."/>
            <person name="Saski C.A."/>
            <person name="Payton A.C."/>
            <person name="Mcbreen J.C."/>
            <person name="Conrad R.E."/>
            <person name="Kollar L.M."/>
            <person name="Olsson S."/>
            <person name="Huttunen S."/>
            <person name="Landis J.B."/>
            <person name="Wickett N.J."/>
            <person name="Johnson M.G."/>
            <person name="Rensing S.A."/>
            <person name="Grimwood J."/>
            <person name="Schmutz J."/>
            <person name="Mcdaniel S.F."/>
        </authorList>
    </citation>
    <scope>NUCLEOTIDE SEQUENCE [LARGE SCALE GENOMIC DNA]</scope>
    <source>
        <strain evidence="10 11">R40</strain>
    </source>
</reference>
<sequence length="793" mass="86420">MAAGGRWPLILALLVVVGVVGGNWRESTAAPVMSVDMGAEWVKVAVVNLKPGQPPISIVPNEMSKRKSPALVAFSRGDRLVSEEASGILARYPERVFASLRDMVGKPFGAVKELLKSQHLPYDVVEDASGRARIRVGEDSGSVLYSVEELLAMLLNYARDLAESHTKESIKDTVITVPPFFGQAERKGLLDAAEIAGLNVLTLVNEPAGASLQYGIDKDFSVEDRQVVFYDMGASNTYAALVHFTAYTTKSPGGGKNITAQQFHVKGVSWDSTLGGQTMETRLVDHFAAEFKQKSGIDVLKHPKGMAKLKKQVKRTKEILSANSEASITVESLADDHDFRSHITRKKFEELCKDLWGRSLIPLKQVLADNGLSLQQLHSVELLGGATRVPKLKEVLTGYVGQQALARHLDSDEAVVLGSSLRAANLSDGIKLNRKLGMVDGASYGIDIKLDGATLEAKDQGLLVPLHKNIPSKMGRTLKNQLKDFKVSLSYDKSGKLPPSISSPLIAAYQVKGVDEAVEKYKNHNQSAPMKTVLHFLLDRSGVVNLDRAEQVIEVSEWIDVVEPLANLTSILANLTANGTVGDLNGADFNLTKLLIDEGNLANGTAAGANNETAPQAPKQKLRKRILRVPLKITEVTEGSAKSLSRKELSEAIQRLEKLNAADAKKRATEAAKNNLESYIYSAKDQLETLIDSDKESSQADRDSFMEKLAEAEDWLYMDGENADASEFQNRLEALKSTWKSLFTRPEPAKEEESPGKDEAQPDLAANLEEVLKTAEQATRPDADISSPSHDEL</sequence>